<evidence type="ECO:0000256" key="7">
    <source>
        <dbReference type="SAM" id="MobiDB-lite"/>
    </source>
</evidence>
<keyword evidence="1" id="KW-0479">Metal-binding</keyword>
<evidence type="ECO:0008006" key="10">
    <source>
        <dbReference type="Google" id="ProtNLM"/>
    </source>
</evidence>
<name>A0ABP0C4E2_9PEZI</name>
<proteinExistence type="predicted"/>
<comment type="caution">
    <text evidence="8">The sequence shown here is derived from an EMBL/GenBank/DDBJ whole genome shotgun (WGS) entry which is preliminary data.</text>
</comment>
<keyword evidence="6" id="KW-0539">Nucleus</keyword>
<feature type="compositionally biased region" description="Low complexity" evidence="7">
    <location>
        <begin position="431"/>
        <end position="454"/>
    </location>
</feature>
<accession>A0ABP0C4E2</accession>
<evidence type="ECO:0000313" key="9">
    <source>
        <dbReference type="Proteomes" id="UP001642406"/>
    </source>
</evidence>
<evidence type="ECO:0000256" key="1">
    <source>
        <dbReference type="ARBA" id="ARBA00022723"/>
    </source>
</evidence>
<keyword evidence="5" id="KW-0804">Transcription</keyword>
<evidence type="ECO:0000256" key="2">
    <source>
        <dbReference type="ARBA" id="ARBA00022833"/>
    </source>
</evidence>
<dbReference type="PANTHER" id="PTHR36206">
    <property type="entry name" value="ASPERCRYPTIN BIOSYNTHESIS CLUSTER-SPECIFIC TRANSCRIPTION REGULATOR ATNN-RELATED"/>
    <property type="match status" value="1"/>
</dbReference>
<dbReference type="PANTHER" id="PTHR36206:SF16">
    <property type="entry name" value="TRANSCRIPTION FACTOR DOMAIN-CONTAINING PROTEIN-RELATED"/>
    <property type="match status" value="1"/>
</dbReference>
<evidence type="ECO:0000256" key="6">
    <source>
        <dbReference type="ARBA" id="ARBA00023242"/>
    </source>
</evidence>
<keyword evidence="4" id="KW-0238">DNA-binding</keyword>
<keyword evidence="3" id="KW-0805">Transcription regulation</keyword>
<keyword evidence="9" id="KW-1185">Reference proteome</keyword>
<evidence type="ECO:0000256" key="3">
    <source>
        <dbReference type="ARBA" id="ARBA00023015"/>
    </source>
</evidence>
<organism evidence="8 9">
    <name type="scientific">Sporothrix bragantina</name>
    <dbReference type="NCBI Taxonomy" id="671064"/>
    <lineage>
        <taxon>Eukaryota</taxon>
        <taxon>Fungi</taxon>
        <taxon>Dikarya</taxon>
        <taxon>Ascomycota</taxon>
        <taxon>Pezizomycotina</taxon>
        <taxon>Sordariomycetes</taxon>
        <taxon>Sordariomycetidae</taxon>
        <taxon>Ophiostomatales</taxon>
        <taxon>Ophiostomataceae</taxon>
        <taxon>Sporothrix</taxon>
    </lineage>
</organism>
<evidence type="ECO:0000313" key="8">
    <source>
        <dbReference type="EMBL" id="CAK7226456.1"/>
    </source>
</evidence>
<evidence type="ECO:0000256" key="4">
    <source>
        <dbReference type="ARBA" id="ARBA00023125"/>
    </source>
</evidence>
<protein>
    <recommendedName>
        <fullName evidence="10">C6 zinc finger domain containing protein</fullName>
    </recommendedName>
</protein>
<dbReference type="Proteomes" id="UP001642406">
    <property type="component" value="Unassembled WGS sequence"/>
</dbReference>
<feature type="region of interest" description="Disordered" evidence="7">
    <location>
        <begin position="398"/>
        <end position="456"/>
    </location>
</feature>
<keyword evidence="2" id="KW-0862">Zinc</keyword>
<reference evidence="8 9" key="1">
    <citation type="submission" date="2024-01" db="EMBL/GenBank/DDBJ databases">
        <authorList>
            <person name="Allen C."/>
            <person name="Tagirdzhanova G."/>
        </authorList>
    </citation>
    <scope>NUCLEOTIDE SEQUENCE [LARGE SCALE GENOMIC DNA]</scope>
</reference>
<sequence>MVVQPQQLTGTGAPVSSSAEHAAFQFFTHAGVSTIAGCTDISFWTRLVPQCAQSDAAVYHASVAVGALLMRAMDSQGSPNGQRTHQLTLLAVERQSRAIQSTMSALAVQGTTAPQPVASAMVLLLLFCIEALQGREEEALQLIQRGINALSATGSTAGTAGLDAQLDRLRMQCGMFNVSGTRAALRGKMRAMERVKAPASGLTTLNDARDELSDLLSAVQYTVSDRWERLGETQIDQHQTLESALNNWRMRFEQLVSTLPGWPAAVPRHDDDLVCQLRLRERIAHVWLADSPDNNELVYDSDKYAHIFANIVDEASRCLGSSHEDRAGGDVRTLTHFTFEMGFIPPLYWAFLKCRRPVVRRKLLSLLRQAPLQEGLWNRRIMVQVAEQVMAYEEAERSESAVPISRSEDEHAFASRGESVTSSERGESTVEGQSQSHSQQGQQVQQELQGQEKQQPAHLYHAGVHSPSHQHLHSPFTSGLPPEFARIKVVHIGLRTTLADGSPGDYVQCFGRSRDAEGGLQVVLEFVATAS</sequence>
<dbReference type="InterPro" id="IPR052360">
    <property type="entry name" value="Transcr_Regulatory_Proteins"/>
</dbReference>
<dbReference type="EMBL" id="CAWUHC010000059">
    <property type="protein sequence ID" value="CAK7226456.1"/>
    <property type="molecule type" value="Genomic_DNA"/>
</dbReference>
<evidence type="ECO:0000256" key="5">
    <source>
        <dbReference type="ARBA" id="ARBA00023163"/>
    </source>
</evidence>
<gene>
    <name evidence="8" type="ORF">SBRCBS47491_006238</name>
</gene>